<evidence type="ECO:0000313" key="4">
    <source>
        <dbReference type="EMBL" id="MCV2873920.1"/>
    </source>
</evidence>
<dbReference type="PROSITE" id="PS51724">
    <property type="entry name" value="SPOR"/>
    <property type="match status" value="1"/>
</dbReference>
<protein>
    <submittedName>
        <fullName evidence="4">SPOR domain-containing protein</fullName>
    </submittedName>
</protein>
<proteinExistence type="predicted"/>
<feature type="signal peptide" evidence="2">
    <location>
        <begin position="1"/>
        <end position="17"/>
    </location>
</feature>
<accession>A0ABT2ZRY8</accession>
<gene>
    <name evidence="4" type="ORF">OEZ71_16605</name>
</gene>
<feature type="region of interest" description="Disordered" evidence="1">
    <location>
        <begin position="144"/>
        <end position="216"/>
    </location>
</feature>
<dbReference type="SUPFAM" id="SSF110997">
    <property type="entry name" value="Sporulation related repeat"/>
    <property type="match status" value="1"/>
</dbReference>
<evidence type="ECO:0000256" key="2">
    <source>
        <dbReference type="SAM" id="SignalP"/>
    </source>
</evidence>
<dbReference type="Pfam" id="PF05036">
    <property type="entry name" value="SPOR"/>
    <property type="match status" value="1"/>
</dbReference>
<feature type="region of interest" description="Disordered" evidence="1">
    <location>
        <begin position="22"/>
        <end position="43"/>
    </location>
</feature>
<evidence type="ECO:0000256" key="1">
    <source>
        <dbReference type="SAM" id="MobiDB-lite"/>
    </source>
</evidence>
<dbReference type="RefSeq" id="WP_263741166.1">
    <property type="nucleotide sequence ID" value="NZ_JAOWKZ010000004.1"/>
</dbReference>
<dbReference type="Gene3D" id="3.30.70.1070">
    <property type="entry name" value="Sporulation related repeat"/>
    <property type="match status" value="1"/>
</dbReference>
<dbReference type="PROSITE" id="PS51257">
    <property type="entry name" value="PROKAR_LIPOPROTEIN"/>
    <property type="match status" value="1"/>
</dbReference>
<comment type="caution">
    <text evidence="4">The sequence shown here is derived from an EMBL/GenBank/DDBJ whole genome shotgun (WGS) entry which is preliminary data.</text>
</comment>
<feature type="compositionally biased region" description="Low complexity" evidence="1">
    <location>
        <begin position="159"/>
        <end position="203"/>
    </location>
</feature>
<feature type="chain" id="PRO_5047529958" evidence="2">
    <location>
        <begin position="18"/>
        <end position="348"/>
    </location>
</feature>
<dbReference type="InterPro" id="IPR036680">
    <property type="entry name" value="SPOR-like_sf"/>
</dbReference>
<dbReference type="InterPro" id="IPR007730">
    <property type="entry name" value="SPOR-like_dom"/>
</dbReference>
<sequence>MNRQGLAWLGAALLSLALGGCQQTGTSSQSSGPETGQPAAAKAAVGAEVEAPDVFQLTAKGLWDGRPSLGGIWVAHADVTDPERVIIRNATNGKSVTGALFRRERDNPGPSVQVSSDAAEELGMLAGQPAELSIVALRRKEVELPPPSDAEQVDEPEAEAQAAAVEPAPETAPAAAPAAAAPAAEIAAETPVEPAAEAPAAEPAPKKKSGGLFGFLRKKPQADPALDAPVTGGITSGQIEQAPLDPIAGAAAAIDRAEVGEPLSATAPAATLKRSYIQIATFTAEANANKAAEKAKAAGLTATIIREQGNEKPYWRVLIGPAASVAERDALLARVKEAGFADAYPVTQ</sequence>
<evidence type="ECO:0000259" key="3">
    <source>
        <dbReference type="PROSITE" id="PS51724"/>
    </source>
</evidence>
<keyword evidence="2" id="KW-0732">Signal</keyword>
<name>A0ABT2ZRY8_9RHOB</name>
<evidence type="ECO:0000313" key="5">
    <source>
        <dbReference type="Proteomes" id="UP001652564"/>
    </source>
</evidence>
<dbReference type="Proteomes" id="UP001652564">
    <property type="component" value="Unassembled WGS sequence"/>
</dbReference>
<keyword evidence="5" id="KW-1185">Reference proteome</keyword>
<feature type="domain" description="SPOR" evidence="3">
    <location>
        <begin position="269"/>
        <end position="348"/>
    </location>
</feature>
<dbReference type="EMBL" id="JAOWKZ010000004">
    <property type="protein sequence ID" value="MCV2873920.1"/>
    <property type="molecule type" value="Genomic_DNA"/>
</dbReference>
<reference evidence="4 5" key="1">
    <citation type="submission" date="2022-10" db="EMBL/GenBank/DDBJ databases">
        <title>Defluviimonas sp. nov., isolated from ocean surface sediments.</title>
        <authorList>
            <person name="He W."/>
            <person name="Wang L."/>
            <person name="Zhang D.-F."/>
        </authorList>
    </citation>
    <scope>NUCLEOTIDE SEQUENCE [LARGE SCALE GENOMIC DNA]</scope>
    <source>
        <strain evidence="4 5">WL0050</strain>
    </source>
</reference>
<organism evidence="4 5">
    <name type="scientific">Albidovulum litorale</name>
    <dbReference type="NCBI Taxonomy" id="2984134"/>
    <lineage>
        <taxon>Bacteria</taxon>
        <taxon>Pseudomonadati</taxon>
        <taxon>Pseudomonadota</taxon>
        <taxon>Alphaproteobacteria</taxon>
        <taxon>Rhodobacterales</taxon>
        <taxon>Paracoccaceae</taxon>
        <taxon>Albidovulum</taxon>
    </lineage>
</organism>